<dbReference type="GO" id="GO:0016020">
    <property type="term" value="C:membrane"/>
    <property type="evidence" value="ECO:0007669"/>
    <property type="project" value="GOC"/>
</dbReference>
<dbReference type="PANTHER" id="PTHR43378:SF2">
    <property type="entry name" value="UDP-3-O-ACYLGLUCOSAMINE N-ACYLTRANSFERASE 1, MITOCHONDRIAL-RELATED"/>
    <property type="match status" value="1"/>
</dbReference>
<dbReference type="Pfam" id="PF14602">
    <property type="entry name" value="Hexapep_2"/>
    <property type="match status" value="1"/>
</dbReference>
<keyword evidence="1" id="KW-0444">Lipid biosynthesis</keyword>
<keyword evidence="6 8" id="KW-0012">Acyltransferase</keyword>
<protein>
    <submittedName>
        <fullName evidence="8">UDP-3-O-(3-hydroxymyristoyl)glucosamine N-acyltransferase</fullName>
        <ecNumber evidence="8">2.3.1.191</ecNumber>
    </submittedName>
</protein>
<keyword evidence="9" id="KW-1185">Reference proteome</keyword>
<dbReference type="Pfam" id="PF04613">
    <property type="entry name" value="LpxD"/>
    <property type="match status" value="1"/>
</dbReference>
<accession>A0A3M9NIU2</accession>
<gene>
    <name evidence="8" type="primary">lpxD</name>
    <name evidence="8" type="ORF">EFY79_07600</name>
</gene>
<evidence type="ECO:0000256" key="3">
    <source>
        <dbReference type="ARBA" id="ARBA00022679"/>
    </source>
</evidence>
<comment type="caution">
    <text evidence="8">The sequence shown here is derived from an EMBL/GenBank/DDBJ whole genome shotgun (WGS) entry which is preliminary data.</text>
</comment>
<dbReference type="GO" id="GO:0009245">
    <property type="term" value="P:lipid A biosynthetic process"/>
    <property type="evidence" value="ECO:0007669"/>
    <property type="project" value="UniProtKB-KW"/>
</dbReference>
<dbReference type="InterPro" id="IPR007691">
    <property type="entry name" value="LpxD"/>
</dbReference>
<dbReference type="GO" id="GO:0103118">
    <property type="term" value="F:UDP-3-O-[(3R)-3-hydroxyacyl]-glucosamine N-acyltransferase activity"/>
    <property type="evidence" value="ECO:0007669"/>
    <property type="project" value="UniProtKB-EC"/>
</dbReference>
<evidence type="ECO:0000313" key="8">
    <source>
        <dbReference type="EMBL" id="RNI37257.1"/>
    </source>
</evidence>
<dbReference type="Proteomes" id="UP000267223">
    <property type="component" value="Unassembled WGS sequence"/>
</dbReference>
<dbReference type="NCBIfam" id="TIGR01853">
    <property type="entry name" value="lipid_A_lpxD"/>
    <property type="match status" value="1"/>
</dbReference>
<dbReference type="Gene3D" id="2.160.10.10">
    <property type="entry name" value="Hexapeptide repeat proteins"/>
    <property type="match status" value="1"/>
</dbReference>
<dbReference type="AlphaFoldDB" id="A0A3M9NIU2"/>
<dbReference type="Pfam" id="PF00132">
    <property type="entry name" value="Hexapep"/>
    <property type="match status" value="2"/>
</dbReference>
<dbReference type="RefSeq" id="WP_123120098.1">
    <property type="nucleotide sequence ID" value="NZ_RJJR01000005.1"/>
</dbReference>
<sequence length="323" mass="35120">MQFPSPVSVSWIADFIDAKITGNKNSSASGINELHKVKNGDIVFVDHPKYYDTCLNSAATCIIINTDVPVPEGKTLFVVEDPFEAYLKIVDHFRPFVPSEKMISDSVKVGKGCTIMPNVFLGNNVVLGDGCIIHPNVTIYDDCIIGNYAEIHSGTVIGSDAFYFNTKKNREHWFKKMKSCGMVEIGNNVEIGANCTIDRGVSDSTQIGSGTKMDNLIHIGHDVVIGKNCLIAAQVGIAGGTVLGDGVTLWGQVGVNKTISIGDNAVVMGQSGVTSSIGPNKTYWGTPIQEFYNKRKELVMIKRLPEIWEKIKSIGERKTSSQT</sequence>
<dbReference type="CDD" id="cd03352">
    <property type="entry name" value="LbH_LpxD"/>
    <property type="match status" value="1"/>
</dbReference>
<proteinExistence type="predicted"/>
<name>A0A3M9NIU2_9BACT</name>
<dbReference type="NCBIfam" id="NF002060">
    <property type="entry name" value="PRK00892.1"/>
    <property type="match status" value="1"/>
</dbReference>
<evidence type="ECO:0000256" key="4">
    <source>
        <dbReference type="ARBA" id="ARBA00022737"/>
    </source>
</evidence>
<dbReference type="InterPro" id="IPR011004">
    <property type="entry name" value="Trimer_LpxA-like_sf"/>
</dbReference>
<dbReference type="InterPro" id="IPR020573">
    <property type="entry name" value="UDP_GlcNAc_AcTrfase_non-rep"/>
</dbReference>
<dbReference type="Gene3D" id="3.40.1390.10">
    <property type="entry name" value="MurE/MurF, N-terminal domain"/>
    <property type="match status" value="1"/>
</dbReference>
<dbReference type="EMBL" id="RJJR01000005">
    <property type="protein sequence ID" value="RNI37257.1"/>
    <property type="molecule type" value="Genomic_DNA"/>
</dbReference>
<keyword evidence="2" id="KW-0441">Lipid A biosynthesis</keyword>
<evidence type="ECO:0000313" key="9">
    <source>
        <dbReference type="Proteomes" id="UP000267223"/>
    </source>
</evidence>
<reference evidence="8 9" key="1">
    <citation type="submission" date="2018-11" db="EMBL/GenBank/DDBJ databases">
        <title>Draft genome sequence of Ferruginibacter sp. BO-59.</title>
        <authorList>
            <person name="Im W.T."/>
        </authorList>
    </citation>
    <scope>NUCLEOTIDE SEQUENCE [LARGE SCALE GENOMIC DNA]</scope>
    <source>
        <strain evidence="8 9">BO-59</strain>
    </source>
</reference>
<evidence type="ECO:0000259" key="7">
    <source>
        <dbReference type="Pfam" id="PF04613"/>
    </source>
</evidence>
<dbReference type="InterPro" id="IPR001451">
    <property type="entry name" value="Hexapep"/>
</dbReference>
<keyword evidence="3 8" id="KW-0808">Transferase</keyword>
<evidence type="ECO:0000256" key="6">
    <source>
        <dbReference type="ARBA" id="ARBA00023315"/>
    </source>
</evidence>
<keyword evidence="4" id="KW-0677">Repeat</keyword>
<dbReference type="SUPFAM" id="SSF51161">
    <property type="entry name" value="Trimeric LpxA-like enzymes"/>
    <property type="match status" value="1"/>
</dbReference>
<dbReference type="OrthoDB" id="9784739at2"/>
<dbReference type="PANTHER" id="PTHR43378">
    <property type="entry name" value="UDP-3-O-ACYLGLUCOSAMINE N-ACYLTRANSFERASE"/>
    <property type="match status" value="1"/>
</dbReference>
<evidence type="ECO:0000256" key="1">
    <source>
        <dbReference type="ARBA" id="ARBA00022516"/>
    </source>
</evidence>
<evidence type="ECO:0000256" key="2">
    <source>
        <dbReference type="ARBA" id="ARBA00022556"/>
    </source>
</evidence>
<organism evidence="8 9">
    <name type="scientific">Hanamia caeni</name>
    <dbReference type="NCBI Taxonomy" id="2294116"/>
    <lineage>
        <taxon>Bacteria</taxon>
        <taxon>Pseudomonadati</taxon>
        <taxon>Bacteroidota</taxon>
        <taxon>Chitinophagia</taxon>
        <taxon>Chitinophagales</taxon>
        <taxon>Chitinophagaceae</taxon>
        <taxon>Hanamia</taxon>
    </lineage>
</organism>
<dbReference type="EC" id="2.3.1.191" evidence="8"/>
<dbReference type="GO" id="GO:0016410">
    <property type="term" value="F:N-acyltransferase activity"/>
    <property type="evidence" value="ECO:0007669"/>
    <property type="project" value="InterPro"/>
</dbReference>
<feature type="domain" description="UDP-3-O-[3-hydroxymyristoyl] glucosamine N-acyltransferase non-repeat region" evidence="7">
    <location>
        <begin position="29"/>
        <end position="91"/>
    </location>
</feature>
<keyword evidence="5" id="KW-0443">Lipid metabolism</keyword>
<evidence type="ECO:0000256" key="5">
    <source>
        <dbReference type="ARBA" id="ARBA00023098"/>
    </source>
</evidence>